<feature type="region of interest" description="Disordered" evidence="1">
    <location>
        <begin position="131"/>
        <end position="188"/>
    </location>
</feature>
<name>A0ABU0J5V1_9HYPH</name>
<gene>
    <name evidence="2" type="ORF">QO011_002031</name>
</gene>
<keyword evidence="3" id="KW-1185">Reference proteome</keyword>
<comment type="caution">
    <text evidence="2">The sequence shown here is derived from an EMBL/GenBank/DDBJ whole genome shotgun (WGS) entry which is preliminary data.</text>
</comment>
<sequence>MLFVSAVNVALGWGWHIAYRAKHHWSLKREGALIAAAAVALIGTVDALRSAHRPQDHGAPAMSSPILAPTAALTDSATPVVTAAQPLEIQPTDQAPETVAATQPPAVPPMPAASADDAIGQKILERLGDPVATGSIAPAAPADGPEELDPVDAATLVKPEPPAPAPAKPAKATKPAKVTERHKKKTEP</sequence>
<organism evidence="2 3">
    <name type="scientific">Labrys wisconsinensis</name>
    <dbReference type="NCBI Taxonomy" id="425677"/>
    <lineage>
        <taxon>Bacteria</taxon>
        <taxon>Pseudomonadati</taxon>
        <taxon>Pseudomonadota</taxon>
        <taxon>Alphaproteobacteria</taxon>
        <taxon>Hyphomicrobiales</taxon>
        <taxon>Xanthobacteraceae</taxon>
        <taxon>Labrys</taxon>
    </lineage>
</organism>
<evidence type="ECO:0000313" key="3">
    <source>
        <dbReference type="Proteomes" id="UP001242480"/>
    </source>
</evidence>
<accession>A0ABU0J5V1</accession>
<feature type="compositionally biased region" description="Low complexity" evidence="1">
    <location>
        <begin position="94"/>
        <end position="104"/>
    </location>
</feature>
<dbReference type="EMBL" id="JAUSVX010000003">
    <property type="protein sequence ID" value="MDQ0469020.1"/>
    <property type="molecule type" value="Genomic_DNA"/>
</dbReference>
<proteinExistence type="predicted"/>
<dbReference type="RefSeq" id="WP_307271104.1">
    <property type="nucleotide sequence ID" value="NZ_JAUSVX010000003.1"/>
</dbReference>
<evidence type="ECO:0000313" key="2">
    <source>
        <dbReference type="EMBL" id="MDQ0469020.1"/>
    </source>
</evidence>
<reference evidence="2 3" key="1">
    <citation type="submission" date="2023-07" db="EMBL/GenBank/DDBJ databases">
        <title>Genomic Encyclopedia of Type Strains, Phase IV (KMG-IV): sequencing the most valuable type-strain genomes for metagenomic binning, comparative biology and taxonomic classification.</title>
        <authorList>
            <person name="Goeker M."/>
        </authorList>
    </citation>
    <scope>NUCLEOTIDE SEQUENCE [LARGE SCALE GENOMIC DNA]</scope>
    <source>
        <strain evidence="2 3">DSM 19619</strain>
    </source>
</reference>
<protein>
    <submittedName>
        <fullName evidence="2">Uncharacterized protein</fullName>
    </submittedName>
</protein>
<evidence type="ECO:0000256" key="1">
    <source>
        <dbReference type="SAM" id="MobiDB-lite"/>
    </source>
</evidence>
<dbReference type="Proteomes" id="UP001242480">
    <property type="component" value="Unassembled WGS sequence"/>
</dbReference>
<feature type="region of interest" description="Disordered" evidence="1">
    <location>
        <begin position="91"/>
        <end position="114"/>
    </location>
</feature>